<evidence type="ECO:0000256" key="2">
    <source>
        <dbReference type="SAM" id="MobiDB-lite"/>
    </source>
</evidence>
<protein>
    <submittedName>
        <fullName evidence="5">MBL fold metallo-hydrolase</fullName>
    </submittedName>
</protein>
<proteinExistence type="predicted"/>
<feature type="chain" id="PRO_5046631981" evidence="3">
    <location>
        <begin position="20"/>
        <end position="363"/>
    </location>
</feature>
<dbReference type="Pfam" id="PF02805">
    <property type="entry name" value="Ada_Zn_binding"/>
    <property type="match status" value="1"/>
</dbReference>
<dbReference type="InterPro" id="IPR004026">
    <property type="entry name" value="Ada_DNA_repair_Zn-bd"/>
</dbReference>
<sequence length="363" mass="38556">MKRRIAPLLTLLCLLVSLAGCDLLSAAPPDSGAPSAAPVTDGSTLAVHFIDVGQADSALLVCGDDAMLIDGGNVADSSLVVSYLDQQGIDQLDYVVCTHAHEDHVGGLSGPLNTCTVSHVLSPVTQYDSKAFENFVKYTEAQGLEPEIPDPGDTFDLGEAQVTILGPVAEYSETNNTSIVLRVDFGATSFLFTGDMETKAEKDLLDQGADLSATVLKVGHHGSDTSTSYSFLREVMPEYAVISVGLDNDYGHPSDDVLSRLRDAGATVYRTDQQGTIVAVSDGTTVTFTTEKDAAPTPGRDGQTSPQPSQSESAQETYIGNLNSKVFHREDCPNLPAEQNRIIFSSREEAVEEGYTPCGNCKP</sequence>
<keyword evidence="3" id="KW-0732">Signal</keyword>
<dbReference type="PANTHER" id="PTHR30619:SF7">
    <property type="entry name" value="BETA-LACTAMASE DOMAIN PROTEIN"/>
    <property type="match status" value="1"/>
</dbReference>
<organism evidence="5 6">
    <name type="scientific">Pseudoflavonifractor intestinihominis</name>
    <dbReference type="NCBI Taxonomy" id="3133171"/>
    <lineage>
        <taxon>Bacteria</taxon>
        <taxon>Bacillati</taxon>
        <taxon>Bacillota</taxon>
        <taxon>Clostridia</taxon>
        <taxon>Eubacteriales</taxon>
        <taxon>Oscillospiraceae</taxon>
        <taxon>Pseudoflavonifractor</taxon>
    </lineage>
</organism>
<dbReference type="InterPro" id="IPR036866">
    <property type="entry name" value="RibonucZ/Hydroxyglut_hydro"/>
</dbReference>
<dbReference type="SUPFAM" id="SSF57884">
    <property type="entry name" value="Ada DNA repair protein, N-terminal domain (N-Ada 10)"/>
    <property type="match status" value="1"/>
</dbReference>
<dbReference type="Gene3D" id="3.60.15.10">
    <property type="entry name" value="Ribonuclease Z/Hydroxyacylglutathione hydrolase-like"/>
    <property type="match status" value="1"/>
</dbReference>
<dbReference type="InterPro" id="IPR035451">
    <property type="entry name" value="Ada-like_dom_sf"/>
</dbReference>
<keyword evidence="6" id="KW-1185">Reference proteome</keyword>
<keyword evidence="1" id="KW-0010">Activator</keyword>
<gene>
    <name evidence="5" type="ORF">WMO64_09395</name>
</gene>
<accession>A0ABV1E8Q7</accession>
<dbReference type="InterPro" id="IPR001279">
    <property type="entry name" value="Metallo-B-lactamas"/>
</dbReference>
<feature type="signal peptide" evidence="3">
    <location>
        <begin position="1"/>
        <end position="19"/>
    </location>
</feature>
<dbReference type="InterPro" id="IPR035681">
    <property type="entry name" value="ComA-like_MBL"/>
</dbReference>
<dbReference type="Proteomes" id="UP001464378">
    <property type="component" value="Unassembled WGS sequence"/>
</dbReference>
<feature type="domain" description="Metallo-beta-lactamase" evidence="4">
    <location>
        <begin position="54"/>
        <end position="246"/>
    </location>
</feature>
<evidence type="ECO:0000259" key="4">
    <source>
        <dbReference type="SMART" id="SM00849"/>
    </source>
</evidence>
<evidence type="ECO:0000313" key="5">
    <source>
        <dbReference type="EMBL" id="MEQ2443686.1"/>
    </source>
</evidence>
<dbReference type="SUPFAM" id="SSF56281">
    <property type="entry name" value="Metallo-hydrolase/oxidoreductase"/>
    <property type="match status" value="1"/>
</dbReference>
<evidence type="ECO:0000313" key="6">
    <source>
        <dbReference type="Proteomes" id="UP001464378"/>
    </source>
</evidence>
<dbReference type="InterPro" id="IPR052159">
    <property type="entry name" value="Competence_DNA_uptake"/>
</dbReference>
<dbReference type="PROSITE" id="PS51257">
    <property type="entry name" value="PROKAR_LIPOPROTEIN"/>
    <property type="match status" value="1"/>
</dbReference>
<feature type="compositionally biased region" description="Low complexity" evidence="2">
    <location>
        <begin position="303"/>
        <end position="315"/>
    </location>
</feature>
<dbReference type="RefSeq" id="WP_349231801.1">
    <property type="nucleotide sequence ID" value="NZ_JBBMFK010000013.1"/>
</dbReference>
<dbReference type="Gene3D" id="3.40.10.10">
    <property type="entry name" value="DNA Methylphosphotriester Repair Domain"/>
    <property type="match status" value="1"/>
</dbReference>
<dbReference type="EMBL" id="JBBMFK010000013">
    <property type="protein sequence ID" value="MEQ2443686.1"/>
    <property type="molecule type" value="Genomic_DNA"/>
</dbReference>
<reference evidence="5 6" key="1">
    <citation type="submission" date="2024-03" db="EMBL/GenBank/DDBJ databases">
        <title>Human intestinal bacterial collection.</title>
        <authorList>
            <person name="Pauvert C."/>
            <person name="Hitch T.C.A."/>
            <person name="Clavel T."/>
        </authorList>
    </citation>
    <scope>NUCLEOTIDE SEQUENCE [LARGE SCALE GENOMIC DNA]</scope>
    <source>
        <strain evidence="5 6">CLA-AP-H29</strain>
    </source>
</reference>
<dbReference type="SMART" id="SM00849">
    <property type="entry name" value="Lactamase_B"/>
    <property type="match status" value="1"/>
</dbReference>
<dbReference type="CDD" id="cd07731">
    <property type="entry name" value="ComA-like_MBL-fold"/>
    <property type="match status" value="1"/>
</dbReference>
<evidence type="ECO:0000256" key="1">
    <source>
        <dbReference type="ARBA" id="ARBA00023159"/>
    </source>
</evidence>
<feature type="region of interest" description="Disordered" evidence="2">
    <location>
        <begin position="289"/>
        <end position="315"/>
    </location>
</feature>
<name>A0ABV1E8Q7_9FIRM</name>
<dbReference type="Pfam" id="PF00753">
    <property type="entry name" value="Lactamase_B"/>
    <property type="match status" value="1"/>
</dbReference>
<dbReference type="PANTHER" id="PTHR30619">
    <property type="entry name" value="DNA INTERNALIZATION/COMPETENCE PROTEIN COMEC/REC2"/>
    <property type="match status" value="1"/>
</dbReference>
<comment type="caution">
    <text evidence="5">The sequence shown here is derived from an EMBL/GenBank/DDBJ whole genome shotgun (WGS) entry which is preliminary data.</text>
</comment>
<evidence type="ECO:0000256" key="3">
    <source>
        <dbReference type="SAM" id="SignalP"/>
    </source>
</evidence>